<evidence type="ECO:0000256" key="6">
    <source>
        <dbReference type="RuleBase" id="RU003915"/>
    </source>
</evidence>
<dbReference type="InterPro" id="IPR036944">
    <property type="entry name" value="PPIase_FKBP_N_sf"/>
</dbReference>
<dbReference type="STRING" id="694427.Palpr_2104"/>
<sequence>MKKLNIFIAVALVAAFAFSSCNSNKPQLPTLKTENDSLNYALGVAYGDNLKTNYVKGDSAKKAIESILAGIDESTKGKLDKETAKIAEVGTEIGTALKQQKTKGLLGDSTLKVDIDLIKQGLINGLKGSKVQMTAIEAQAYFNKAMAARMAASMEKKFGAQKAENEKFLKENAKKPGVITTASGLQYQVITKGNGPIPTETSKVKVHYHGTLINGTVFDSSVDRKEPVVFPVNQVIKGWTEVLKLMPVGSKYKVFVPQQLAYGATDRGAIKPFSTLIFDIELISIEKDEPAQQQLSAEQIKQLQQQMQQQRR</sequence>
<evidence type="ECO:0000256" key="4">
    <source>
        <dbReference type="ARBA" id="ARBA00023235"/>
    </source>
</evidence>
<evidence type="ECO:0000256" key="1">
    <source>
        <dbReference type="ARBA" id="ARBA00000971"/>
    </source>
</evidence>
<proteinExistence type="inferred from homology"/>
<accession>E4T696</accession>
<reference evidence="9 10" key="2">
    <citation type="journal article" date="2011" name="Stand. Genomic Sci.">
        <title>Complete genome sequence of Paludibacter propionicigenes type strain (WB4).</title>
        <authorList>
            <person name="Gronow S."/>
            <person name="Munk C."/>
            <person name="Lapidus A."/>
            <person name="Nolan M."/>
            <person name="Lucas S."/>
            <person name="Hammon N."/>
            <person name="Deshpande S."/>
            <person name="Cheng J.F."/>
            <person name="Tapia R."/>
            <person name="Han C."/>
            <person name="Goodwin L."/>
            <person name="Pitluck S."/>
            <person name="Liolios K."/>
            <person name="Ivanova N."/>
            <person name="Mavromatis K."/>
            <person name="Mikhailova N."/>
            <person name="Pati A."/>
            <person name="Chen A."/>
            <person name="Palaniappan K."/>
            <person name="Land M."/>
            <person name="Hauser L."/>
            <person name="Chang Y.J."/>
            <person name="Jeffries C.D."/>
            <person name="Brambilla E."/>
            <person name="Rohde M."/>
            <person name="Goker M."/>
            <person name="Detter J.C."/>
            <person name="Woyke T."/>
            <person name="Bristow J."/>
            <person name="Eisen J.A."/>
            <person name="Markowitz V."/>
            <person name="Hugenholtz P."/>
            <person name="Kyrpides N.C."/>
            <person name="Klenk H.P."/>
        </authorList>
    </citation>
    <scope>NUCLEOTIDE SEQUENCE [LARGE SCALE GENOMIC DNA]</scope>
    <source>
        <strain evidence="10">DSM 17365 / JCM 13257 / WB4</strain>
    </source>
</reference>
<evidence type="ECO:0000256" key="2">
    <source>
        <dbReference type="ARBA" id="ARBA00006577"/>
    </source>
</evidence>
<dbReference type="Proteomes" id="UP000008718">
    <property type="component" value="Chromosome"/>
</dbReference>
<reference key="1">
    <citation type="submission" date="2010-11" db="EMBL/GenBank/DDBJ databases">
        <title>The complete genome of Paludibacter propionicigenes DSM 17365.</title>
        <authorList>
            <consortium name="US DOE Joint Genome Institute (JGI-PGF)"/>
            <person name="Lucas S."/>
            <person name="Copeland A."/>
            <person name="Lapidus A."/>
            <person name="Bruce D."/>
            <person name="Goodwin L."/>
            <person name="Pitluck S."/>
            <person name="Kyrpides N."/>
            <person name="Mavromatis K."/>
            <person name="Ivanova N."/>
            <person name="Munk A.C."/>
            <person name="Brettin T."/>
            <person name="Detter J.C."/>
            <person name="Han C."/>
            <person name="Tapia R."/>
            <person name="Land M."/>
            <person name="Hauser L."/>
            <person name="Markowitz V."/>
            <person name="Cheng J.-F."/>
            <person name="Hugenholtz P."/>
            <person name="Woyke T."/>
            <person name="Wu D."/>
            <person name="Gronow S."/>
            <person name="Wellnitz S."/>
            <person name="Brambilla E."/>
            <person name="Klenk H.-P."/>
            <person name="Eisen J.A."/>
        </authorList>
    </citation>
    <scope>NUCLEOTIDE SEQUENCE</scope>
    <source>
        <strain>WB4</strain>
    </source>
</reference>
<dbReference type="Pfam" id="PF01346">
    <property type="entry name" value="FKBP_N"/>
    <property type="match status" value="1"/>
</dbReference>
<gene>
    <name evidence="9" type="ordered locus">Palpr_2104</name>
</gene>
<dbReference type="SUPFAM" id="SSF54534">
    <property type="entry name" value="FKBP-like"/>
    <property type="match status" value="1"/>
</dbReference>
<feature type="domain" description="PPIase FKBP-type" evidence="8">
    <location>
        <begin position="201"/>
        <end position="286"/>
    </location>
</feature>
<dbReference type="KEGG" id="ppn:Palpr_2104"/>
<dbReference type="Gene3D" id="1.10.287.460">
    <property type="entry name" value="Peptidyl-prolyl cis-trans isomerase, FKBP-type, N-terminal domain"/>
    <property type="match status" value="1"/>
</dbReference>
<dbReference type="PANTHER" id="PTHR43811:SF19">
    <property type="entry name" value="39 KDA FK506-BINDING NUCLEAR PROTEIN"/>
    <property type="match status" value="1"/>
</dbReference>
<dbReference type="AlphaFoldDB" id="E4T696"/>
<comment type="catalytic activity">
    <reaction evidence="1 5 6">
        <text>[protein]-peptidylproline (omega=180) = [protein]-peptidylproline (omega=0)</text>
        <dbReference type="Rhea" id="RHEA:16237"/>
        <dbReference type="Rhea" id="RHEA-COMP:10747"/>
        <dbReference type="Rhea" id="RHEA-COMP:10748"/>
        <dbReference type="ChEBI" id="CHEBI:83833"/>
        <dbReference type="ChEBI" id="CHEBI:83834"/>
        <dbReference type="EC" id="5.2.1.8"/>
    </reaction>
</comment>
<evidence type="ECO:0000256" key="7">
    <source>
        <dbReference type="SAM" id="SignalP"/>
    </source>
</evidence>
<dbReference type="eggNOG" id="COG0545">
    <property type="taxonomic scope" value="Bacteria"/>
</dbReference>
<evidence type="ECO:0000256" key="5">
    <source>
        <dbReference type="PROSITE-ProRule" id="PRU00277"/>
    </source>
</evidence>
<protein>
    <recommendedName>
        <fullName evidence="6">Peptidyl-prolyl cis-trans isomerase</fullName>
        <ecNumber evidence="6">5.2.1.8</ecNumber>
    </recommendedName>
</protein>
<keyword evidence="3 5" id="KW-0697">Rotamase</keyword>
<feature type="chain" id="PRO_5005673640" description="Peptidyl-prolyl cis-trans isomerase" evidence="7">
    <location>
        <begin position="20"/>
        <end position="312"/>
    </location>
</feature>
<evidence type="ECO:0000256" key="3">
    <source>
        <dbReference type="ARBA" id="ARBA00023110"/>
    </source>
</evidence>
<dbReference type="Pfam" id="PF00254">
    <property type="entry name" value="FKBP_C"/>
    <property type="match status" value="1"/>
</dbReference>
<organism evidence="9 10">
    <name type="scientific">Paludibacter propionicigenes (strain DSM 17365 / JCM 13257 / WB4)</name>
    <dbReference type="NCBI Taxonomy" id="694427"/>
    <lineage>
        <taxon>Bacteria</taxon>
        <taxon>Pseudomonadati</taxon>
        <taxon>Bacteroidota</taxon>
        <taxon>Bacteroidia</taxon>
        <taxon>Bacteroidales</taxon>
        <taxon>Paludibacteraceae</taxon>
        <taxon>Paludibacter</taxon>
    </lineage>
</organism>
<dbReference type="InterPro" id="IPR046357">
    <property type="entry name" value="PPIase_dom_sf"/>
</dbReference>
<dbReference type="PROSITE" id="PS50059">
    <property type="entry name" value="FKBP_PPIASE"/>
    <property type="match status" value="1"/>
</dbReference>
<dbReference type="PROSITE" id="PS51257">
    <property type="entry name" value="PROKAR_LIPOPROTEIN"/>
    <property type="match status" value="1"/>
</dbReference>
<dbReference type="InterPro" id="IPR001179">
    <property type="entry name" value="PPIase_FKBP_dom"/>
</dbReference>
<feature type="signal peptide" evidence="7">
    <location>
        <begin position="1"/>
        <end position="19"/>
    </location>
</feature>
<keyword evidence="10" id="KW-1185">Reference proteome</keyword>
<dbReference type="Gene3D" id="3.10.50.40">
    <property type="match status" value="1"/>
</dbReference>
<dbReference type="HOGENOM" id="CLU_013615_0_0_10"/>
<comment type="similarity">
    <text evidence="2 6">Belongs to the FKBP-type PPIase family.</text>
</comment>
<keyword evidence="4 5" id="KW-0413">Isomerase</keyword>
<dbReference type="GO" id="GO:0003755">
    <property type="term" value="F:peptidyl-prolyl cis-trans isomerase activity"/>
    <property type="evidence" value="ECO:0007669"/>
    <property type="project" value="UniProtKB-UniRule"/>
</dbReference>
<evidence type="ECO:0000259" key="8">
    <source>
        <dbReference type="PROSITE" id="PS50059"/>
    </source>
</evidence>
<dbReference type="InterPro" id="IPR000774">
    <property type="entry name" value="PPIase_FKBP_N"/>
</dbReference>
<name>E4T696_PALPW</name>
<dbReference type="EMBL" id="CP002345">
    <property type="protein sequence ID" value="ADQ80240.1"/>
    <property type="molecule type" value="Genomic_DNA"/>
</dbReference>
<evidence type="ECO:0000313" key="9">
    <source>
        <dbReference type="EMBL" id="ADQ80240.1"/>
    </source>
</evidence>
<keyword evidence="7" id="KW-0732">Signal</keyword>
<evidence type="ECO:0000313" key="10">
    <source>
        <dbReference type="Proteomes" id="UP000008718"/>
    </source>
</evidence>
<dbReference type="PANTHER" id="PTHR43811">
    <property type="entry name" value="FKBP-TYPE PEPTIDYL-PROLYL CIS-TRANS ISOMERASE FKPA"/>
    <property type="match status" value="1"/>
</dbReference>
<dbReference type="GO" id="GO:0006457">
    <property type="term" value="P:protein folding"/>
    <property type="evidence" value="ECO:0007669"/>
    <property type="project" value="InterPro"/>
</dbReference>
<dbReference type="EC" id="5.2.1.8" evidence="6"/>
<dbReference type="OrthoDB" id="9814548at2"/>
<dbReference type="RefSeq" id="WP_013445609.1">
    <property type="nucleotide sequence ID" value="NC_014734.1"/>
</dbReference>